<evidence type="ECO:0000259" key="7">
    <source>
        <dbReference type="Pfam" id="PF07980"/>
    </source>
</evidence>
<dbReference type="InterPro" id="IPR033985">
    <property type="entry name" value="SusD-like_N"/>
</dbReference>
<feature type="signal peptide" evidence="6">
    <location>
        <begin position="1"/>
        <end position="19"/>
    </location>
</feature>
<proteinExistence type="inferred from homology"/>
<name>A0ABP8M8J5_9BACT</name>
<evidence type="ECO:0000256" key="3">
    <source>
        <dbReference type="ARBA" id="ARBA00022729"/>
    </source>
</evidence>
<dbReference type="RefSeq" id="WP_345162996.1">
    <property type="nucleotide sequence ID" value="NZ_BAABHC010000039.1"/>
</dbReference>
<dbReference type="InterPro" id="IPR011990">
    <property type="entry name" value="TPR-like_helical_dom_sf"/>
</dbReference>
<keyword evidence="4" id="KW-0472">Membrane</keyword>
<dbReference type="Gene3D" id="1.25.40.390">
    <property type="match status" value="1"/>
</dbReference>
<sequence length="595" mass="66944">MKKRIYPFLLAIALAGATSCDTDVLEQTPLDKFSDAAVWQDPALVETYVNNIYLGIPSPFHTIMLANLVDEAHFNADWETGNMTKSQVTPSYLGVFDDGFWVSHERYMTWNGTYKNIRACNLFMEKIESVPFEVQSQKDRLIGEVSFLRAYFYHRLASLYGGVPIITDTYTLSDDFTAARNSYEEVISFVVAECDKAAGLLPATGDKARATQGAALALKSRVLLYAASDLHNTNASWAGGYANPELVGYVGGDQQARWQAAKDAAKAVMDLGLYNLFGEANPTSSEAATENYANIFLNNGNSEDIFIQFNDNLRNANWDAPNVGLFTGPNGWHNWGESSPIGQLADRYEMIDGTEFSWSNPAHKANPYQNRDPRFYASILYEGAVWRPRPADVIAADPIGIVQVGNYTRADGTVVPGLDTRKGPIEDWNGSYTGYYLRKFVDPTVDHQYEKQTLPFRRFRYAEILLNYAEACLALGQEDEARTYINQVRARSGMPPVTESGQALVDKYRNERSIELAYEEQRFFDVRRWMIAEEAYEDATGVSVTGTMAADGSISNRTYAPIVIQDREWNPRFYFLPIELDEMNRNTKLIQNPLY</sequence>
<dbReference type="Pfam" id="PF07980">
    <property type="entry name" value="SusD_RagB"/>
    <property type="match status" value="1"/>
</dbReference>
<dbReference type="PROSITE" id="PS51257">
    <property type="entry name" value="PROKAR_LIPOPROTEIN"/>
    <property type="match status" value="1"/>
</dbReference>
<dbReference type="CDD" id="cd08977">
    <property type="entry name" value="SusD"/>
    <property type="match status" value="1"/>
</dbReference>
<evidence type="ECO:0000256" key="2">
    <source>
        <dbReference type="ARBA" id="ARBA00006275"/>
    </source>
</evidence>
<evidence type="ECO:0000313" key="9">
    <source>
        <dbReference type="EMBL" id="GAA4444407.1"/>
    </source>
</evidence>
<keyword evidence="5" id="KW-0998">Cell outer membrane</keyword>
<evidence type="ECO:0000313" key="10">
    <source>
        <dbReference type="Proteomes" id="UP001500552"/>
    </source>
</evidence>
<dbReference type="InterPro" id="IPR012944">
    <property type="entry name" value="SusD_RagB_dom"/>
</dbReference>
<evidence type="ECO:0000256" key="1">
    <source>
        <dbReference type="ARBA" id="ARBA00004442"/>
    </source>
</evidence>
<protein>
    <submittedName>
        <fullName evidence="9">RagB/SusD family nutrient uptake outer membrane protein</fullName>
    </submittedName>
</protein>
<dbReference type="SUPFAM" id="SSF48452">
    <property type="entry name" value="TPR-like"/>
    <property type="match status" value="1"/>
</dbReference>
<comment type="subcellular location">
    <subcellularLocation>
        <location evidence="1">Cell outer membrane</location>
    </subcellularLocation>
</comment>
<evidence type="ECO:0000256" key="5">
    <source>
        <dbReference type="ARBA" id="ARBA00023237"/>
    </source>
</evidence>
<comment type="caution">
    <text evidence="9">The sequence shown here is derived from an EMBL/GenBank/DDBJ whole genome shotgun (WGS) entry which is preliminary data.</text>
</comment>
<keyword evidence="10" id="KW-1185">Reference proteome</keyword>
<dbReference type="Proteomes" id="UP001500552">
    <property type="component" value="Unassembled WGS sequence"/>
</dbReference>
<feature type="chain" id="PRO_5047477111" evidence="6">
    <location>
        <begin position="20"/>
        <end position="595"/>
    </location>
</feature>
<accession>A0ABP8M8J5</accession>
<evidence type="ECO:0000256" key="4">
    <source>
        <dbReference type="ARBA" id="ARBA00023136"/>
    </source>
</evidence>
<evidence type="ECO:0000259" key="8">
    <source>
        <dbReference type="Pfam" id="PF14322"/>
    </source>
</evidence>
<organism evidence="9 10">
    <name type="scientific">Pontibacter saemangeumensis</name>
    <dbReference type="NCBI Taxonomy" id="1084525"/>
    <lineage>
        <taxon>Bacteria</taxon>
        <taxon>Pseudomonadati</taxon>
        <taxon>Bacteroidota</taxon>
        <taxon>Cytophagia</taxon>
        <taxon>Cytophagales</taxon>
        <taxon>Hymenobacteraceae</taxon>
        <taxon>Pontibacter</taxon>
    </lineage>
</organism>
<feature type="domain" description="SusD-like N-terminal" evidence="8">
    <location>
        <begin position="90"/>
        <end position="224"/>
    </location>
</feature>
<comment type="similarity">
    <text evidence="2">Belongs to the SusD family.</text>
</comment>
<keyword evidence="3 6" id="KW-0732">Signal</keyword>
<reference evidence="10" key="1">
    <citation type="journal article" date="2019" name="Int. J. Syst. Evol. Microbiol.">
        <title>The Global Catalogue of Microorganisms (GCM) 10K type strain sequencing project: providing services to taxonomists for standard genome sequencing and annotation.</title>
        <authorList>
            <consortium name="The Broad Institute Genomics Platform"/>
            <consortium name="The Broad Institute Genome Sequencing Center for Infectious Disease"/>
            <person name="Wu L."/>
            <person name="Ma J."/>
        </authorList>
    </citation>
    <scope>NUCLEOTIDE SEQUENCE [LARGE SCALE GENOMIC DNA]</scope>
    <source>
        <strain evidence="10">JCM 17926</strain>
    </source>
</reference>
<feature type="domain" description="RagB/SusD" evidence="7">
    <location>
        <begin position="303"/>
        <end position="595"/>
    </location>
</feature>
<gene>
    <name evidence="9" type="ORF">GCM10023188_46370</name>
</gene>
<dbReference type="EMBL" id="BAABHC010000039">
    <property type="protein sequence ID" value="GAA4444407.1"/>
    <property type="molecule type" value="Genomic_DNA"/>
</dbReference>
<dbReference type="Pfam" id="PF14322">
    <property type="entry name" value="SusD-like_3"/>
    <property type="match status" value="1"/>
</dbReference>
<evidence type="ECO:0000256" key="6">
    <source>
        <dbReference type="SAM" id="SignalP"/>
    </source>
</evidence>